<evidence type="ECO:0000313" key="3">
    <source>
        <dbReference type="Proteomes" id="UP000035481"/>
    </source>
</evidence>
<name>A0A0G9H985_9GAMM</name>
<dbReference type="OrthoDB" id="9950808at2"/>
<gene>
    <name evidence="2" type="ORF">Y882_01180</name>
</gene>
<dbReference type="Proteomes" id="UP000035481">
    <property type="component" value="Unassembled WGS sequence"/>
</dbReference>
<organism evidence="2 3">
    <name type="scientific">Dyella japonica DSM 16301</name>
    <dbReference type="NCBI Taxonomy" id="1440762"/>
    <lineage>
        <taxon>Bacteria</taxon>
        <taxon>Pseudomonadati</taxon>
        <taxon>Pseudomonadota</taxon>
        <taxon>Gammaproteobacteria</taxon>
        <taxon>Lysobacterales</taxon>
        <taxon>Rhodanobacteraceae</taxon>
        <taxon>Dyella</taxon>
    </lineage>
</organism>
<evidence type="ECO:0000256" key="1">
    <source>
        <dbReference type="SAM" id="MobiDB-lite"/>
    </source>
</evidence>
<proteinExistence type="predicted"/>
<feature type="region of interest" description="Disordered" evidence="1">
    <location>
        <begin position="1"/>
        <end position="21"/>
    </location>
</feature>
<dbReference type="AlphaFoldDB" id="A0A0G9H985"/>
<sequence>MPATQVIASSDTMASRRNSRRWRSVNPEVGLENLNMGKSGVRELQELSAHRAVTLAKSAEKTFYIQLVMTASWGRGNAEMMARKDVGSVTYVLHFTGASQRKTPPVRAGFCPTAR</sequence>
<protein>
    <submittedName>
        <fullName evidence="2">Uncharacterized protein</fullName>
    </submittedName>
</protein>
<dbReference type="RefSeq" id="WP_046970029.1">
    <property type="nucleotide sequence ID" value="NZ_JPLA01000002.1"/>
</dbReference>
<dbReference type="EMBL" id="JPLA01000002">
    <property type="protein sequence ID" value="KLD66041.1"/>
    <property type="molecule type" value="Genomic_DNA"/>
</dbReference>
<reference evidence="2 3" key="1">
    <citation type="journal article" date="2015" name="Antonie Van Leeuwenhoek">
        <title>A phylogenomic and molecular marker based taxonomic framework for the order Xanthomonadales: proposal to transfer the families Algiphilaceae and Solimonadaceae to the order Nevskiales ord. nov. and to create a new family within the order Xanthomonadales, the family Rhodanobacteraceae fam. nov., containing the genus Rhodanobacter and its closest relatives.</title>
        <authorList>
            <person name="Naushad S."/>
            <person name="Adeolu M."/>
            <person name="Wong S."/>
            <person name="Sohail M."/>
            <person name="Schellhorn H.E."/>
            <person name="Gupta R.S."/>
        </authorList>
    </citation>
    <scope>NUCLEOTIDE SEQUENCE [LARGE SCALE GENOMIC DNA]</scope>
    <source>
        <strain evidence="2 3">DSM 16301</strain>
    </source>
</reference>
<comment type="caution">
    <text evidence="2">The sequence shown here is derived from an EMBL/GenBank/DDBJ whole genome shotgun (WGS) entry which is preliminary data.</text>
</comment>
<accession>A0A0G9H985</accession>
<feature type="compositionally biased region" description="Polar residues" evidence="1">
    <location>
        <begin position="1"/>
        <end position="13"/>
    </location>
</feature>
<dbReference type="PATRIC" id="fig|1440762.4.peg.989"/>
<evidence type="ECO:0000313" key="2">
    <source>
        <dbReference type="EMBL" id="KLD66041.1"/>
    </source>
</evidence>